<feature type="transmembrane region" description="Helical" evidence="1">
    <location>
        <begin position="16"/>
        <end position="35"/>
    </location>
</feature>
<evidence type="ECO:0000313" key="2">
    <source>
        <dbReference type="EMBL" id="KPI36311.1"/>
    </source>
</evidence>
<dbReference type="EMBL" id="LFJN01000032">
    <property type="protein sequence ID" value="KPI36311.1"/>
    <property type="molecule type" value="Genomic_DNA"/>
</dbReference>
<feature type="transmembrane region" description="Helical" evidence="1">
    <location>
        <begin position="181"/>
        <end position="201"/>
    </location>
</feature>
<evidence type="ECO:0008006" key="4">
    <source>
        <dbReference type="Google" id="ProtNLM"/>
    </source>
</evidence>
<proteinExistence type="predicted"/>
<dbReference type="GeneID" id="28739583"/>
<sequence>MTIVSLATPSATSMDTSFAVLGTSIALYNVALPWFRSIKPGKDEEVLKHLAMDFSMTPIRLMLAYLSFPILRQCFISGSKWTENDIQASHSAWILLSLGYLFDMVTTKPDLMGIVHHSIAFGSTAFSISAMSDTTGTAFWHRYQSAELFFAISAGGMVGTALRVAYLFASLHGHEVPRVHQIIVTCLTWSLTAIISLGWAFKILYIHQTAPLFWNLFGPIGVLFVLAALSVIFAVQYRWIFMWSAKADRLTEKAGHARNINGTLRRIPLRSVVAGLSIGMVDFGRLYVQLLRAV</sequence>
<protein>
    <recommendedName>
        <fullName evidence="4">TLC domain-containing protein</fullName>
    </recommendedName>
</protein>
<dbReference type="VEuPathDB" id="FungiDB:AB675_7343"/>
<evidence type="ECO:0000313" key="3">
    <source>
        <dbReference type="Proteomes" id="UP000038010"/>
    </source>
</evidence>
<dbReference type="RefSeq" id="XP_017996274.1">
    <property type="nucleotide sequence ID" value="XM_018147703.1"/>
</dbReference>
<dbReference type="Proteomes" id="UP000038010">
    <property type="component" value="Unassembled WGS sequence"/>
</dbReference>
<evidence type="ECO:0000256" key="1">
    <source>
        <dbReference type="SAM" id="Phobius"/>
    </source>
</evidence>
<keyword evidence="1" id="KW-1133">Transmembrane helix</keyword>
<feature type="transmembrane region" description="Helical" evidence="1">
    <location>
        <begin position="213"/>
        <end position="235"/>
    </location>
</feature>
<dbReference type="OrthoDB" id="4882991at2759"/>
<organism evidence="2 3">
    <name type="scientific">Cyphellophora attinorum</name>
    <dbReference type="NCBI Taxonomy" id="1664694"/>
    <lineage>
        <taxon>Eukaryota</taxon>
        <taxon>Fungi</taxon>
        <taxon>Dikarya</taxon>
        <taxon>Ascomycota</taxon>
        <taxon>Pezizomycotina</taxon>
        <taxon>Eurotiomycetes</taxon>
        <taxon>Chaetothyriomycetidae</taxon>
        <taxon>Chaetothyriales</taxon>
        <taxon>Cyphellophoraceae</taxon>
        <taxon>Cyphellophora</taxon>
    </lineage>
</organism>
<name>A0A0N0NIW9_9EURO</name>
<keyword evidence="1" id="KW-0812">Transmembrane</keyword>
<keyword evidence="3" id="KW-1185">Reference proteome</keyword>
<dbReference type="AlphaFoldDB" id="A0A0N0NIW9"/>
<accession>A0A0N0NIW9</accession>
<reference evidence="2 3" key="1">
    <citation type="submission" date="2015-06" db="EMBL/GenBank/DDBJ databases">
        <title>Draft genome of the ant-associated black yeast Phialophora attae CBS 131958.</title>
        <authorList>
            <person name="Moreno L.F."/>
            <person name="Stielow B.J."/>
            <person name="de Hoog S."/>
            <person name="Vicente V.A."/>
            <person name="Weiss V.A."/>
            <person name="de Vries M."/>
            <person name="Cruz L.M."/>
            <person name="Souza E.M."/>
        </authorList>
    </citation>
    <scope>NUCLEOTIDE SEQUENCE [LARGE SCALE GENOMIC DNA]</scope>
    <source>
        <strain evidence="2 3">CBS 131958</strain>
    </source>
</reference>
<feature type="transmembrane region" description="Helical" evidence="1">
    <location>
        <begin position="148"/>
        <end position="169"/>
    </location>
</feature>
<keyword evidence="1" id="KW-0472">Membrane</keyword>
<comment type="caution">
    <text evidence="2">The sequence shown here is derived from an EMBL/GenBank/DDBJ whole genome shotgun (WGS) entry which is preliminary data.</text>
</comment>
<gene>
    <name evidence="2" type="ORF">AB675_7343</name>
</gene>